<dbReference type="FunFam" id="1.10.287.110:FF:000006">
    <property type="entry name" value="Import inner membrane translocase subunit TIM16"/>
    <property type="match status" value="1"/>
</dbReference>
<keyword evidence="9" id="KW-0732">Signal</keyword>
<sequence length="121" mass="13366">MALGPIARVVAQVAVLGVSILARAIPAAYSQAVQNAKKGGVQAVISKNRISKSEALDVLNLSDSDATIQNVKKQYERYFEANEPKKGGSFYLQSKVVRAKELLDEYEKDKIEENKNEKKQQ</sequence>
<evidence type="ECO:0000256" key="6">
    <source>
        <dbReference type="ARBA" id="ARBA00023010"/>
    </source>
</evidence>
<protein>
    <recommendedName>
        <fullName evidence="12">Mitochondrial import inner membrane translocase subunit TIM16</fullName>
    </recommendedName>
</protein>
<keyword evidence="3" id="KW-0813">Transport</keyword>
<organism evidence="10">
    <name type="scientific">Proboscia inermis</name>
    <dbReference type="NCBI Taxonomy" id="420281"/>
    <lineage>
        <taxon>Eukaryota</taxon>
        <taxon>Sar</taxon>
        <taxon>Stramenopiles</taxon>
        <taxon>Ochrophyta</taxon>
        <taxon>Bacillariophyta</taxon>
        <taxon>Coscinodiscophyceae</taxon>
        <taxon>Rhizosoleniophycidae</taxon>
        <taxon>Rhizosoleniales</taxon>
        <taxon>Rhizosoleniaceae</taxon>
        <taxon>Proboscia</taxon>
    </lineage>
</organism>
<evidence type="ECO:0000313" key="11">
    <source>
        <dbReference type="EMBL" id="CAD8423001.1"/>
    </source>
</evidence>
<evidence type="ECO:0000256" key="9">
    <source>
        <dbReference type="SAM" id="SignalP"/>
    </source>
</evidence>
<feature type="signal peptide" evidence="9">
    <location>
        <begin position="1"/>
        <end position="30"/>
    </location>
</feature>
<evidence type="ECO:0000256" key="8">
    <source>
        <dbReference type="ARBA" id="ARBA00023136"/>
    </source>
</evidence>
<accession>A0A6T8NET6</accession>
<name>A0A6T8NET6_9STRA</name>
<keyword evidence="6" id="KW-0811">Translocation</keyword>
<keyword evidence="7" id="KW-0496">Mitochondrion</keyword>
<dbReference type="EMBL" id="HBEL01041163">
    <property type="protein sequence ID" value="CAD8423000.1"/>
    <property type="molecule type" value="Transcribed_RNA"/>
</dbReference>
<dbReference type="GO" id="GO:0005744">
    <property type="term" value="C:TIM23 mitochondrial import inner membrane translocase complex"/>
    <property type="evidence" value="ECO:0007669"/>
    <property type="project" value="InterPro"/>
</dbReference>
<evidence type="ECO:0000256" key="2">
    <source>
        <dbReference type="ARBA" id="ARBA00008817"/>
    </source>
</evidence>
<evidence type="ECO:0000256" key="7">
    <source>
        <dbReference type="ARBA" id="ARBA00023128"/>
    </source>
</evidence>
<comment type="subcellular location">
    <subcellularLocation>
        <location evidence="1">Mitochondrion inner membrane</location>
        <topology evidence="1">Peripheral membrane protein</topology>
    </subcellularLocation>
</comment>
<evidence type="ECO:0000256" key="1">
    <source>
        <dbReference type="ARBA" id="ARBA00004637"/>
    </source>
</evidence>
<dbReference type="PANTHER" id="PTHR12388:SF0">
    <property type="entry name" value="MITOCHONDRIAL IMPORT INNER MEMBRANE TRANSLOCASE SUBUNIT TIM16"/>
    <property type="match status" value="1"/>
</dbReference>
<keyword evidence="5" id="KW-0653">Protein transport</keyword>
<dbReference type="GO" id="GO:0030150">
    <property type="term" value="P:protein import into mitochondrial matrix"/>
    <property type="evidence" value="ECO:0007669"/>
    <property type="project" value="InterPro"/>
</dbReference>
<evidence type="ECO:0000256" key="4">
    <source>
        <dbReference type="ARBA" id="ARBA00022792"/>
    </source>
</evidence>
<dbReference type="EMBL" id="HBEL01041164">
    <property type="protein sequence ID" value="CAD8423001.1"/>
    <property type="molecule type" value="Transcribed_RNA"/>
</dbReference>
<dbReference type="PANTHER" id="PTHR12388">
    <property type="entry name" value="MITOCHONDRIA ASSOCIATED GRANULOCYTE MACROPHAGE CSF SIGNALING MOLECULE"/>
    <property type="match status" value="1"/>
</dbReference>
<evidence type="ECO:0000256" key="5">
    <source>
        <dbReference type="ARBA" id="ARBA00022927"/>
    </source>
</evidence>
<proteinExistence type="inferred from homology"/>
<evidence type="ECO:0000256" key="3">
    <source>
        <dbReference type="ARBA" id="ARBA00022448"/>
    </source>
</evidence>
<comment type="similarity">
    <text evidence="2">Belongs to the TIM16/PAM16 family.</text>
</comment>
<feature type="chain" id="PRO_5036191783" description="Mitochondrial import inner membrane translocase subunit TIM16" evidence="9">
    <location>
        <begin position="31"/>
        <end position="121"/>
    </location>
</feature>
<gene>
    <name evidence="10" type="ORF">PINE0816_LOCUS19158</name>
    <name evidence="11" type="ORF">PINE0816_LOCUS19159</name>
</gene>
<dbReference type="InterPro" id="IPR005341">
    <property type="entry name" value="Tim16"/>
</dbReference>
<dbReference type="InterPro" id="IPR036869">
    <property type="entry name" value="J_dom_sf"/>
</dbReference>
<keyword evidence="4" id="KW-0999">Mitochondrion inner membrane</keyword>
<evidence type="ECO:0008006" key="12">
    <source>
        <dbReference type="Google" id="ProtNLM"/>
    </source>
</evidence>
<dbReference type="Gene3D" id="1.10.287.110">
    <property type="entry name" value="DnaJ domain"/>
    <property type="match status" value="1"/>
</dbReference>
<dbReference type="Pfam" id="PF03656">
    <property type="entry name" value="Pam16"/>
    <property type="match status" value="1"/>
</dbReference>
<evidence type="ECO:0000313" key="10">
    <source>
        <dbReference type="EMBL" id="CAD8423000.1"/>
    </source>
</evidence>
<dbReference type="AlphaFoldDB" id="A0A6T8NET6"/>
<keyword evidence="8" id="KW-0472">Membrane</keyword>
<reference evidence="10" key="1">
    <citation type="submission" date="2021-01" db="EMBL/GenBank/DDBJ databases">
        <authorList>
            <person name="Corre E."/>
            <person name="Pelletier E."/>
            <person name="Niang G."/>
            <person name="Scheremetjew M."/>
            <person name="Finn R."/>
            <person name="Kale V."/>
            <person name="Holt S."/>
            <person name="Cochrane G."/>
            <person name="Meng A."/>
            <person name="Brown T."/>
            <person name="Cohen L."/>
        </authorList>
    </citation>
    <scope>NUCLEOTIDE SEQUENCE</scope>
    <source>
        <strain evidence="10">CCAP1064/1</strain>
    </source>
</reference>